<evidence type="ECO:0000256" key="5">
    <source>
        <dbReference type="ARBA" id="ARBA00022989"/>
    </source>
</evidence>
<keyword evidence="3" id="KW-1003">Cell membrane</keyword>
<feature type="transmembrane region" description="Helical" evidence="7">
    <location>
        <begin position="270"/>
        <end position="292"/>
    </location>
</feature>
<feature type="transmembrane region" description="Helical" evidence="7">
    <location>
        <begin position="313"/>
        <end position="344"/>
    </location>
</feature>
<sequence>MSKLTFKLALGFLKSKKYGPLARFMSLASTLGISIGVCSLILGLSAMNGFERELKNRVLELVPSITLTSYEPEGYTNIKNIVSTIKQTKHVVSVNESIVLKGAITDSRSFVPAMIIGVNSDEKQRVINFEKFTKEFSDDILSKPKQIILGNGIAKKLNVKKGDTIKVACIDKADNAAELSAFNMQDFTVAGVFKTAGQIDNNFAFISLDAALEISNREYPNTIHIKTDDMLIVNNVAYDIARVIPQESEITTWLDTHGKLYKDINMIRGIMYLAMILVICVACFNIISNLVMTVNEKRKEIAILMTMGADKKFIIKTFTLMGLLSSFKGCTYGIIAGTLISLFTPYVTANFEKWTSIQLLNEDVYFINFVPTVIHITDIATVGFCALIMGTLAALYPAVKAANTNIVEEINSN</sequence>
<dbReference type="Pfam" id="PF02687">
    <property type="entry name" value="FtsX"/>
    <property type="match status" value="1"/>
</dbReference>
<comment type="subcellular location">
    <subcellularLocation>
        <location evidence="1">Cell membrane</location>
        <topology evidence="1">Multi-pass membrane protein</topology>
    </subcellularLocation>
</comment>
<gene>
    <name evidence="10" type="ORF">J5V48_02280</name>
</gene>
<evidence type="ECO:0000256" key="7">
    <source>
        <dbReference type="SAM" id="Phobius"/>
    </source>
</evidence>
<dbReference type="RefSeq" id="WP_219936662.1">
    <property type="nucleotide sequence ID" value="NZ_JAGFNY010000004.1"/>
</dbReference>
<evidence type="ECO:0000313" key="11">
    <source>
        <dbReference type="Proteomes" id="UP000731465"/>
    </source>
</evidence>
<evidence type="ECO:0000259" key="8">
    <source>
        <dbReference type="Pfam" id="PF02687"/>
    </source>
</evidence>
<feature type="domain" description="MacB-like periplasmic core" evidence="9">
    <location>
        <begin position="26"/>
        <end position="231"/>
    </location>
</feature>
<protein>
    <submittedName>
        <fullName evidence="10">ABC transporter permease</fullName>
    </submittedName>
</protein>
<dbReference type="EMBL" id="JAGFNY010000004">
    <property type="protein sequence ID" value="MBW7569715.1"/>
    <property type="molecule type" value="Genomic_DNA"/>
</dbReference>
<reference evidence="10 11" key="1">
    <citation type="submission" date="2021-03" db="EMBL/GenBank/DDBJ databases">
        <title>Succinivibrio sp. nov. isolated from feces of cow.</title>
        <authorList>
            <person name="Choi J.-Y."/>
        </authorList>
    </citation>
    <scope>NUCLEOTIDE SEQUENCE [LARGE SCALE GENOMIC DNA]</scope>
    <source>
        <strain evidence="10 11">AGMB01872</strain>
    </source>
</reference>
<dbReference type="InterPro" id="IPR051447">
    <property type="entry name" value="Lipoprotein-release_system"/>
</dbReference>
<evidence type="ECO:0000313" key="10">
    <source>
        <dbReference type="EMBL" id="MBW7569715.1"/>
    </source>
</evidence>
<evidence type="ECO:0000256" key="4">
    <source>
        <dbReference type="ARBA" id="ARBA00022692"/>
    </source>
</evidence>
<proteinExistence type="inferred from homology"/>
<dbReference type="PANTHER" id="PTHR30489">
    <property type="entry name" value="LIPOPROTEIN-RELEASING SYSTEM TRANSMEMBRANE PROTEIN LOLE"/>
    <property type="match status" value="1"/>
</dbReference>
<evidence type="ECO:0000256" key="6">
    <source>
        <dbReference type="ARBA" id="ARBA00023136"/>
    </source>
</evidence>
<evidence type="ECO:0000256" key="1">
    <source>
        <dbReference type="ARBA" id="ARBA00004651"/>
    </source>
</evidence>
<dbReference type="InterPro" id="IPR025857">
    <property type="entry name" value="MacB_PCD"/>
</dbReference>
<dbReference type="PANTHER" id="PTHR30489:SF0">
    <property type="entry name" value="LIPOPROTEIN-RELEASING SYSTEM TRANSMEMBRANE PROTEIN LOLE"/>
    <property type="match status" value="1"/>
</dbReference>
<keyword evidence="5 7" id="KW-1133">Transmembrane helix</keyword>
<name>A0ABS7DEJ8_9GAMM</name>
<organism evidence="10 11">
    <name type="scientific">Succinivibrio faecicola</name>
    <dbReference type="NCBI Taxonomy" id="2820300"/>
    <lineage>
        <taxon>Bacteria</taxon>
        <taxon>Pseudomonadati</taxon>
        <taxon>Pseudomonadota</taxon>
        <taxon>Gammaproteobacteria</taxon>
        <taxon>Aeromonadales</taxon>
        <taxon>Succinivibrionaceae</taxon>
        <taxon>Succinivibrio</taxon>
    </lineage>
</organism>
<dbReference type="Pfam" id="PF12704">
    <property type="entry name" value="MacB_PCD"/>
    <property type="match status" value="1"/>
</dbReference>
<dbReference type="InterPro" id="IPR003838">
    <property type="entry name" value="ABC3_permease_C"/>
</dbReference>
<feature type="domain" description="ABC3 transporter permease C-terminal" evidence="8">
    <location>
        <begin position="273"/>
        <end position="406"/>
    </location>
</feature>
<feature type="transmembrane region" description="Helical" evidence="7">
    <location>
        <begin position="364"/>
        <end position="396"/>
    </location>
</feature>
<accession>A0ABS7DEJ8</accession>
<evidence type="ECO:0000259" key="9">
    <source>
        <dbReference type="Pfam" id="PF12704"/>
    </source>
</evidence>
<comment type="caution">
    <text evidence="10">The sequence shown here is derived from an EMBL/GenBank/DDBJ whole genome shotgun (WGS) entry which is preliminary data.</text>
</comment>
<keyword evidence="6 7" id="KW-0472">Membrane</keyword>
<dbReference type="Proteomes" id="UP000731465">
    <property type="component" value="Unassembled WGS sequence"/>
</dbReference>
<feature type="transmembrane region" description="Helical" evidence="7">
    <location>
        <begin position="21"/>
        <end position="47"/>
    </location>
</feature>
<comment type="similarity">
    <text evidence="2">Belongs to the ABC-4 integral membrane protein family. LolC/E subfamily.</text>
</comment>
<keyword evidence="4 7" id="KW-0812">Transmembrane</keyword>
<evidence type="ECO:0000256" key="3">
    <source>
        <dbReference type="ARBA" id="ARBA00022475"/>
    </source>
</evidence>
<keyword evidence="11" id="KW-1185">Reference proteome</keyword>
<evidence type="ECO:0000256" key="2">
    <source>
        <dbReference type="ARBA" id="ARBA00005236"/>
    </source>
</evidence>